<keyword evidence="9" id="KW-0442">Lipid degradation</keyword>
<evidence type="ECO:0000256" key="6">
    <source>
        <dbReference type="ARBA" id="ARBA00022723"/>
    </source>
</evidence>
<evidence type="ECO:0000256" key="3">
    <source>
        <dbReference type="ARBA" id="ARBA00013278"/>
    </source>
</evidence>
<gene>
    <name evidence="14" type="primary">PA2_2</name>
    <name evidence="14" type="ORF">Bhyg_00652</name>
</gene>
<dbReference type="EMBL" id="WJQU01000001">
    <property type="protein sequence ID" value="KAJ6645446.1"/>
    <property type="molecule type" value="Genomic_DNA"/>
</dbReference>
<dbReference type="InterPro" id="IPR036444">
    <property type="entry name" value="PLipase_A2_dom_sf"/>
</dbReference>
<evidence type="ECO:0000256" key="2">
    <source>
        <dbReference type="ARBA" id="ARBA00004613"/>
    </source>
</evidence>
<evidence type="ECO:0000256" key="4">
    <source>
        <dbReference type="ARBA" id="ARBA00021721"/>
    </source>
</evidence>
<dbReference type="AlphaFoldDB" id="A0A9Q0N7X1"/>
<keyword evidence="7" id="KW-0378">Hydrolase</keyword>
<evidence type="ECO:0000256" key="1">
    <source>
        <dbReference type="ARBA" id="ARBA00001913"/>
    </source>
</evidence>
<name>A0A9Q0N7X1_9DIPT</name>
<evidence type="ECO:0000259" key="13">
    <source>
        <dbReference type="Pfam" id="PF05826"/>
    </source>
</evidence>
<sequence length="226" mass="26234">MFTIKIIGVITILYFCKYCLANGKQLFKETVTFDSVDAPTRAKPVDERINLTFPGWFMCSKMLIPKMLNEFLVVGTKWCGPGNVASSYEDLGDLIQTDSCCRNHDHCDSMASGETKNNLTNTDFFTKLHCDCDKEFYHCLRDANTNTSNQIGSLYFGLRSECYRYDYPIVKCIEYDTAVFIRRCYRYLLDENKPKYFQWFDLPLYGGKYGDDFWRSLRSSTNGNLI</sequence>
<evidence type="ECO:0000256" key="8">
    <source>
        <dbReference type="ARBA" id="ARBA00022837"/>
    </source>
</evidence>
<dbReference type="GO" id="GO:0050482">
    <property type="term" value="P:arachidonate secretion"/>
    <property type="evidence" value="ECO:0007669"/>
    <property type="project" value="InterPro"/>
</dbReference>
<dbReference type="Gene3D" id="1.20.90.10">
    <property type="entry name" value="Phospholipase A2 domain"/>
    <property type="match status" value="1"/>
</dbReference>
<evidence type="ECO:0000313" key="15">
    <source>
        <dbReference type="Proteomes" id="UP001151699"/>
    </source>
</evidence>
<dbReference type="GO" id="GO:0046872">
    <property type="term" value="F:metal ion binding"/>
    <property type="evidence" value="ECO:0007669"/>
    <property type="project" value="UniProtKB-KW"/>
</dbReference>
<proteinExistence type="predicted"/>
<evidence type="ECO:0000256" key="11">
    <source>
        <dbReference type="ARBA" id="ARBA00023157"/>
    </source>
</evidence>
<evidence type="ECO:0000256" key="9">
    <source>
        <dbReference type="ARBA" id="ARBA00022963"/>
    </source>
</evidence>
<dbReference type="SUPFAM" id="SSF48619">
    <property type="entry name" value="Phospholipase A2, PLA2"/>
    <property type="match status" value="1"/>
</dbReference>
<evidence type="ECO:0000313" key="14">
    <source>
        <dbReference type="EMBL" id="KAJ6645446.1"/>
    </source>
</evidence>
<dbReference type="GO" id="GO:0005576">
    <property type="term" value="C:extracellular region"/>
    <property type="evidence" value="ECO:0007669"/>
    <property type="project" value="UniProtKB-SubCell"/>
</dbReference>
<dbReference type="FunFam" id="1.20.90.10:FF:000002">
    <property type="entry name" value="Phospholipase A2 group III"/>
    <property type="match status" value="1"/>
</dbReference>
<evidence type="ECO:0000256" key="7">
    <source>
        <dbReference type="ARBA" id="ARBA00022801"/>
    </source>
</evidence>
<accession>A0A9Q0N7X1</accession>
<dbReference type="GO" id="GO:0004623">
    <property type="term" value="F:phospholipase A2 activity"/>
    <property type="evidence" value="ECO:0007669"/>
    <property type="project" value="UniProtKB-EC"/>
</dbReference>
<dbReference type="GO" id="GO:0006644">
    <property type="term" value="P:phospholipid metabolic process"/>
    <property type="evidence" value="ECO:0007669"/>
    <property type="project" value="InterPro"/>
</dbReference>
<dbReference type="InterPro" id="IPR033113">
    <property type="entry name" value="PLA2_histidine"/>
</dbReference>
<dbReference type="Proteomes" id="UP001151699">
    <property type="component" value="Chromosome A"/>
</dbReference>
<organism evidence="14 15">
    <name type="scientific">Pseudolycoriella hygida</name>
    <dbReference type="NCBI Taxonomy" id="35572"/>
    <lineage>
        <taxon>Eukaryota</taxon>
        <taxon>Metazoa</taxon>
        <taxon>Ecdysozoa</taxon>
        <taxon>Arthropoda</taxon>
        <taxon>Hexapoda</taxon>
        <taxon>Insecta</taxon>
        <taxon>Pterygota</taxon>
        <taxon>Neoptera</taxon>
        <taxon>Endopterygota</taxon>
        <taxon>Diptera</taxon>
        <taxon>Nematocera</taxon>
        <taxon>Sciaroidea</taxon>
        <taxon>Sciaridae</taxon>
        <taxon>Pseudolycoriella</taxon>
    </lineage>
</organism>
<keyword evidence="6" id="KW-0479">Metal-binding</keyword>
<dbReference type="GO" id="GO:0016042">
    <property type="term" value="P:lipid catabolic process"/>
    <property type="evidence" value="ECO:0007669"/>
    <property type="project" value="UniProtKB-KW"/>
</dbReference>
<keyword evidence="15" id="KW-1185">Reference proteome</keyword>
<evidence type="ECO:0000256" key="10">
    <source>
        <dbReference type="ARBA" id="ARBA00023098"/>
    </source>
</evidence>
<comment type="caution">
    <text evidence="14">The sequence shown here is derived from an EMBL/GenBank/DDBJ whole genome shotgun (WGS) entry which is preliminary data.</text>
</comment>
<keyword evidence="11" id="KW-1015">Disulfide bond</keyword>
<dbReference type="PROSITE" id="PS00118">
    <property type="entry name" value="PA2_HIS"/>
    <property type="match status" value="1"/>
</dbReference>
<comment type="subcellular location">
    <subcellularLocation>
        <location evidence="2">Secreted</location>
    </subcellularLocation>
</comment>
<evidence type="ECO:0000256" key="5">
    <source>
        <dbReference type="ARBA" id="ARBA00022525"/>
    </source>
</evidence>
<feature type="domain" description="Phospholipase A2-like central" evidence="13">
    <location>
        <begin position="73"/>
        <end position="165"/>
    </location>
</feature>
<comment type="cofactor">
    <cofactor evidence="1">
        <name>Ca(2+)</name>
        <dbReference type="ChEBI" id="CHEBI:29108"/>
    </cofactor>
</comment>
<dbReference type="PANTHER" id="PTHR12253">
    <property type="entry name" value="RH14732P"/>
    <property type="match status" value="1"/>
</dbReference>
<keyword evidence="8" id="KW-0106">Calcium</keyword>
<reference evidence="14" key="1">
    <citation type="submission" date="2022-07" db="EMBL/GenBank/DDBJ databases">
        <authorList>
            <person name="Trinca V."/>
            <person name="Uliana J.V.C."/>
            <person name="Torres T.T."/>
            <person name="Ward R.J."/>
            <person name="Monesi N."/>
        </authorList>
    </citation>
    <scope>NUCLEOTIDE SEQUENCE</scope>
    <source>
        <strain evidence="14">HSMRA1968</strain>
        <tissue evidence="14">Whole embryos</tissue>
    </source>
</reference>
<dbReference type="Pfam" id="PF05826">
    <property type="entry name" value="Phospholip_A2_2"/>
    <property type="match status" value="1"/>
</dbReference>
<dbReference type="OrthoDB" id="10059604at2759"/>
<keyword evidence="10" id="KW-0443">Lipid metabolism</keyword>
<dbReference type="EC" id="3.1.1.4" evidence="3"/>
<dbReference type="InterPro" id="IPR016090">
    <property type="entry name" value="PLA2-like_dom"/>
</dbReference>
<protein>
    <recommendedName>
        <fullName evidence="4">Phospholipase A2</fullName>
        <ecNumber evidence="3">3.1.1.4</ecNumber>
    </recommendedName>
    <alternativeName>
        <fullName evidence="12">Phosphatidylcholine 2-acylhydrolase</fullName>
    </alternativeName>
</protein>
<evidence type="ECO:0000256" key="12">
    <source>
        <dbReference type="ARBA" id="ARBA00029903"/>
    </source>
</evidence>
<keyword evidence="5" id="KW-0964">Secreted</keyword>